<protein>
    <submittedName>
        <fullName evidence="14">TonB-dependent receptor</fullName>
    </submittedName>
</protein>
<comment type="similarity">
    <text evidence="10">Belongs to the TonB-dependent receptor family.</text>
</comment>
<dbReference type="SUPFAM" id="SSF56935">
    <property type="entry name" value="Porins"/>
    <property type="match status" value="1"/>
</dbReference>
<keyword evidence="2" id="KW-0813">Transport</keyword>
<dbReference type="EMBL" id="CP032707">
    <property type="protein sequence ID" value="AYG95103.1"/>
    <property type="molecule type" value="Genomic_DNA"/>
</dbReference>
<evidence type="ECO:0000259" key="13">
    <source>
        <dbReference type="Pfam" id="PF07715"/>
    </source>
</evidence>
<sequence>MNTKRALLATTALMLAAAAPAVALAAEAPAAPARQAAAAGDQAVLVFTPDFFADARPNTALDMVNRVPGFSINDGDGARGFEGAVGNVLINGARPASKNDTGSNVLGRTVASQVERIELIRGGAPGIEMQGYSVVANVILKNTVSREHIASFNANLFEGGQDLYGGSYQFTERKGDRTWGVTLGDGISMSDSNGAGPLRRVGPNGELLRAEDYYSDGYGGGNSIRGNYAGPLMGGKIDLTARYGINDWHGINRQTAPDVLRETLADNDTKSGELGVVFTRPLSPRLKLESRFIHEFEDFDEVAVLRDRDGGVEAAEKRFGGEGQSSETILRGLLRFERSAAVEFEGGGEIAYNMLKVDQSYLIGGVPQPVQSASVKVEETRGELFGKATWRLTPQWTLEGGLRLESSTISQAGDAEHEKSFFYAKPRLLTTWTPTANTQLRLRLERTVGQLDFGDFAASAELANDNVFGGNVDLQPEQRWIGELTFEQRFWGEGIVSVGLRHDEISDVIDLLPLDEQTTGIGNIGDGTLDQLALNVTIPTDTVGISGGKFSFKNTWNHTRVTDPTTGESRPISGVRPTHASLSFRQDITSWKLQWGVAWFPLLGEKNFQPDETRVWRGHDYYDLWAEYKPTPTLSIRGQVTLWDDFTIERTIFADRETRAVAFVENRYIDPRTFYQIRLRKTF</sequence>
<keyword evidence="15" id="KW-1185">Reference proteome</keyword>
<evidence type="ECO:0000259" key="12">
    <source>
        <dbReference type="Pfam" id="PF00593"/>
    </source>
</evidence>
<dbReference type="InterPro" id="IPR012910">
    <property type="entry name" value="Plug_dom"/>
</dbReference>
<keyword evidence="6 10" id="KW-0798">TonB box</keyword>
<dbReference type="Pfam" id="PF00593">
    <property type="entry name" value="TonB_dep_Rec_b-barrel"/>
    <property type="match status" value="1"/>
</dbReference>
<dbReference type="RefSeq" id="WP_121482251.1">
    <property type="nucleotide sequence ID" value="NZ_CP032707.1"/>
</dbReference>
<dbReference type="Pfam" id="PF07715">
    <property type="entry name" value="Plug"/>
    <property type="match status" value="1"/>
</dbReference>
<evidence type="ECO:0000256" key="5">
    <source>
        <dbReference type="ARBA" id="ARBA00022729"/>
    </source>
</evidence>
<dbReference type="OrthoDB" id="7622322at2"/>
<dbReference type="Gene3D" id="2.170.130.10">
    <property type="entry name" value="TonB-dependent receptor, plug domain"/>
    <property type="match status" value="1"/>
</dbReference>
<evidence type="ECO:0000256" key="10">
    <source>
        <dbReference type="RuleBase" id="RU003357"/>
    </source>
</evidence>
<dbReference type="InterPro" id="IPR036942">
    <property type="entry name" value="Beta-barrel_TonB_sf"/>
</dbReference>
<dbReference type="PROSITE" id="PS51318">
    <property type="entry name" value="TAT"/>
    <property type="match status" value="1"/>
</dbReference>
<keyword evidence="9" id="KW-0998">Cell outer membrane</keyword>
<evidence type="ECO:0000256" key="9">
    <source>
        <dbReference type="ARBA" id="ARBA00023237"/>
    </source>
</evidence>
<keyword evidence="4" id="KW-0812">Transmembrane</keyword>
<evidence type="ECO:0000256" key="3">
    <source>
        <dbReference type="ARBA" id="ARBA00022452"/>
    </source>
</evidence>
<evidence type="ECO:0000256" key="11">
    <source>
        <dbReference type="SAM" id="SignalP"/>
    </source>
</evidence>
<keyword evidence="8 14" id="KW-0675">Receptor</keyword>
<dbReference type="PANTHER" id="PTHR30069:SF29">
    <property type="entry name" value="HEMOGLOBIN AND HEMOGLOBIN-HAPTOGLOBIN-BINDING PROTEIN 1-RELATED"/>
    <property type="match status" value="1"/>
</dbReference>
<evidence type="ECO:0000256" key="4">
    <source>
        <dbReference type="ARBA" id="ARBA00022692"/>
    </source>
</evidence>
<keyword evidence="5 11" id="KW-0732">Signal</keyword>
<accession>A0A494RJ97</accession>
<organism evidence="14 15">
    <name type="scientific">Brevundimonas naejangsanensis</name>
    <dbReference type="NCBI Taxonomy" id="588932"/>
    <lineage>
        <taxon>Bacteria</taxon>
        <taxon>Pseudomonadati</taxon>
        <taxon>Pseudomonadota</taxon>
        <taxon>Alphaproteobacteria</taxon>
        <taxon>Caulobacterales</taxon>
        <taxon>Caulobacteraceae</taxon>
        <taxon>Brevundimonas</taxon>
    </lineage>
</organism>
<dbReference type="Gene3D" id="2.40.170.20">
    <property type="entry name" value="TonB-dependent receptor, beta-barrel domain"/>
    <property type="match status" value="1"/>
</dbReference>
<dbReference type="AlphaFoldDB" id="A0A494RJ97"/>
<dbReference type="InterPro" id="IPR000531">
    <property type="entry name" value="Beta-barrel_TonB"/>
</dbReference>
<dbReference type="GO" id="GO:0044718">
    <property type="term" value="P:siderophore transmembrane transport"/>
    <property type="evidence" value="ECO:0007669"/>
    <property type="project" value="TreeGrafter"/>
</dbReference>
<feature type="chain" id="PRO_5019847219" evidence="11">
    <location>
        <begin position="26"/>
        <end position="683"/>
    </location>
</feature>
<evidence type="ECO:0000313" key="14">
    <source>
        <dbReference type="EMBL" id="AYG95103.1"/>
    </source>
</evidence>
<feature type="domain" description="TonB-dependent receptor-like beta-barrel" evidence="12">
    <location>
        <begin position="161"/>
        <end position="640"/>
    </location>
</feature>
<keyword evidence="7 10" id="KW-0472">Membrane</keyword>
<dbReference type="InterPro" id="IPR039426">
    <property type="entry name" value="TonB-dep_rcpt-like"/>
</dbReference>
<feature type="domain" description="TonB-dependent receptor plug" evidence="13">
    <location>
        <begin position="42"/>
        <end position="125"/>
    </location>
</feature>
<dbReference type="GO" id="GO:0009279">
    <property type="term" value="C:cell outer membrane"/>
    <property type="evidence" value="ECO:0007669"/>
    <property type="project" value="UniProtKB-SubCell"/>
</dbReference>
<dbReference type="PANTHER" id="PTHR30069">
    <property type="entry name" value="TONB-DEPENDENT OUTER MEMBRANE RECEPTOR"/>
    <property type="match status" value="1"/>
</dbReference>
<evidence type="ECO:0000256" key="7">
    <source>
        <dbReference type="ARBA" id="ARBA00023136"/>
    </source>
</evidence>
<evidence type="ECO:0000256" key="2">
    <source>
        <dbReference type="ARBA" id="ARBA00022448"/>
    </source>
</evidence>
<name>A0A494RJ97_9CAUL</name>
<reference evidence="14 15" key="1">
    <citation type="submission" date="2018-10" db="EMBL/GenBank/DDBJ databases">
        <title>Complete genome sequence of Brevundimonas naejangsanensis BRV3.</title>
        <authorList>
            <person name="Berrios L."/>
            <person name="Ely B."/>
        </authorList>
    </citation>
    <scope>NUCLEOTIDE SEQUENCE [LARGE SCALE GENOMIC DNA]</scope>
    <source>
        <strain evidence="14 15">BRV3</strain>
    </source>
</reference>
<dbReference type="Proteomes" id="UP000276984">
    <property type="component" value="Chromosome"/>
</dbReference>
<dbReference type="GO" id="GO:0015344">
    <property type="term" value="F:siderophore uptake transmembrane transporter activity"/>
    <property type="evidence" value="ECO:0007669"/>
    <property type="project" value="TreeGrafter"/>
</dbReference>
<feature type="signal peptide" evidence="11">
    <location>
        <begin position="1"/>
        <end position="25"/>
    </location>
</feature>
<keyword evidence="3" id="KW-1134">Transmembrane beta strand</keyword>
<comment type="subcellular location">
    <subcellularLocation>
        <location evidence="1">Cell outer membrane</location>
        <topology evidence="1">Multi-pass membrane protein</topology>
    </subcellularLocation>
</comment>
<evidence type="ECO:0000313" key="15">
    <source>
        <dbReference type="Proteomes" id="UP000276984"/>
    </source>
</evidence>
<evidence type="ECO:0000256" key="1">
    <source>
        <dbReference type="ARBA" id="ARBA00004571"/>
    </source>
</evidence>
<dbReference type="InterPro" id="IPR006311">
    <property type="entry name" value="TAT_signal"/>
</dbReference>
<evidence type="ECO:0000256" key="8">
    <source>
        <dbReference type="ARBA" id="ARBA00023170"/>
    </source>
</evidence>
<proteinExistence type="inferred from homology"/>
<evidence type="ECO:0000256" key="6">
    <source>
        <dbReference type="ARBA" id="ARBA00023077"/>
    </source>
</evidence>
<dbReference type="InterPro" id="IPR037066">
    <property type="entry name" value="Plug_dom_sf"/>
</dbReference>
<gene>
    <name evidence="14" type="ORF">D8I30_07850</name>
</gene>